<gene>
    <name evidence="1" type="ORF">LCGC14_1537650</name>
</gene>
<dbReference type="AlphaFoldDB" id="A0A0F9LUU7"/>
<comment type="caution">
    <text evidence="1">The sequence shown here is derived from an EMBL/GenBank/DDBJ whole genome shotgun (WGS) entry which is preliminary data.</text>
</comment>
<sequence length="51" mass="5514">MATLSAFADEIAPDLKTQMDVCEANGIKDGYVRPVAWRGSEMMGVSAQHNT</sequence>
<evidence type="ECO:0000313" key="1">
    <source>
        <dbReference type="EMBL" id="KKM60847.1"/>
    </source>
</evidence>
<name>A0A0F9LUU7_9ZZZZ</name>
<protein>
    <submittedName>
        <fullName evidence="1">Uncharacterized protein</fullName>
    </submittedName>
</protein>
<organism evidence="1">
    <name type="scientific">marine sediment metagenome</name>
    <dbReference type="NCBI Taxonomy" id="412755"/>
    <lineage>
        <taxon>unclassified sequences</taxon>
        <taxon>metagenomes</taxon>
        <taxon>ecological metagenomes</taxon>
    </lineage>
</organism>
<dbReference type="EMBL" id="LAZR01011597">
    <property type="protein sequence ID" value="KKM60847.1"/>
    <property type="molecule type" value="Genomic_DNA"/>
</dbReference>
<accession>A0A0F9LUU7</accession>
<proteinExistence type="predicted"/>
<reference evidence="1" key="1">
    <citation type="journal article" date="2015" name="Nature">
        <title>Complex archaea that bridge the gap between prokaryotes and eukaryotes.</title>
        <authorList>
            <person name="Spang A."/>
            <person name="Saw J.H."/>
            <person name="Jorgensen S.L."/>
            <person name="Zaremba-Niedzwiedzka K."/>
            <person name="Martijn J."/>
            <person name="Lind A.E."/>
            <person name="van Eijk R."/>
            <person name="Schleper C."/>
            <person name="Guy L."/>
            <person name="Ettema T.J."/>
        </authorList>
    </citation>
    <scope>NUCLEOTIDE SEQUENCE</scope>
</reference>
<feature type="non-terminal residue" evidence="1">
    <location>
        <position position="51"/>
    </location>
</feature>